<evidence type="ECO:0000313" key="5">
    <source>
        <dbReference type="EMBL" id="KAA1133682.1"/>
    </source>
</evidence>
<proteinExistence type="inferred from homology"/>
<feature type="compositionally biased region" description="Polar residues" evidence="2">
    <location>
        <begin position="1201"/>
        <end position="1215"/>
    </location>
</feature>
<dbReference type="Gene3D" id="1.25.10.10">
    <property type="entry name" value="Leucine-rich Repeat Variant"/>
    <property type="match status" value="2"/>
</dbReference>
<comment type="similarity">
    <text evidence="1">Belongs to the RRP12 family.</text>
</comment>
<evidence type="ECO:0000256" key="2">
    <source>
        <dbReference type="SAM" id="MobiDB-lite"/>
    </source>
</evidence>
<dbReference type="Pfam" id="PF08161">
    <property type="entry name" value="RRP12_HEAT"/>
    <property type="match status" value="1"/>
</dbReference>
<keyword evidence="6" id="KW-1185">Reference proteome</keyword>
<dbReference type="Proteomes" id="UP000324748">
    <property type="component" value="Unassembled WGS sequence"/>
</dbReference>
<feature type="region of interest" description="Disordered" evidence="2">
    <location>
        <begin position="1051"/>
        <end position="1078"/>
    </location>
</feature>
<name>A0A5B0N1N0_PUCGR</name>
<feature type="compositionally biased region" description="Acidic residues" evidence="2">
    <location>
        <begin position="1097"/>
        <end position="1106"/>
    </location>
</feature>
<sequence>MEEQLRKLRGHFNGTQASIARLLQAIESTIDQREPSDYYHAIISTIRATQTAEDQTQIRTDSLYLLAIIISHLKKPILQDQTQTILELINSQPFNTQNQPLLKSILSILQPIYLSFNSSQLNSTNLQAIAQPLCLKRILPLITSEQPKLRRAAQAFISQLISQTPPTPLRTHPYQQPIINYTFKQLQQQPSTSTTTTTTTTTQSILISLFKFIQTIINSLDQQQLEQQLIPTSFTLINTHTENSFLTNTILNTIQTIFTPTNNKLEPTQILSIINQIIQLNNTNNPAQLNALEHAWICLARLDSELSTKELPKIGQLSKIFNNFSHPAQETRTASQSFLSAICRYCITDQEIQSTINNHQQNKKNHSSSSSSSLELILSSILSGLTSTDVIAFGGTIELIEVLKSLVIRLPRSHKPDHPPAILLKDHILALDKLRSTRLGLGPMIDESLTCISQICGPSFLLDTLPLNLNLEDQPQSATQPGRAWLLTVIKVFNSSLAHFIHYFVPLSEKLFEKKRNTLKLANASSDQKFKQNCLLQLKIYDTLIEQIWRLLPGYCDLPWDLELAFNRSFAELLTQVIYSQPSLRPPIFNSLKVLIDKTLVLTKRSIPNNTDKINEFGFDPHSHLNHLRSFAPNFLSVLFNVYNSSYDTSNSSQDQQPSVNSNRGYMVDCMRSLLEIISEKELNESYQKIKNLLDQSIKSKSPSTVTTQKMLDLLTVLLPRLITCTTNEQGEEGHANKMKRLKEIQGLISQDQFILASDSNLQKKSFKLLTTFLELVCQRGLVKEAIDDLDGLIAKLLALNGKGKVSGPAKRDRALLVSSLVSVIPVDKLHHIPRLLTEVVLGCKEANADVRGLSYEVLIKIGNKMKEHGGKVDWKALVNGMEDDEDQEPMDDGEQEANIEEYFKMISAGLAGTSPHMVSATIAALSRVLFEFHDELNRTTIDELISTIEIFLNSPNREIAKTAIGFMKVAVVSLEREVVSEQLEKIVPGLLKWAAEHKNYFKTNIQNLLERLLRLFGFDTLEKFVSSRDENDGGRKLVYSLVKKQKKKKLLRQSRAENPVDEDQAGQDDDESDQDRPVRQARLGDAYEEALYGSESSDDEGEDDDQGAHKAGGPHKGANQKQTKKNKKNRDGKSLDNQLLEDDEDQIMDLLDGGRLANRALAGKEAKAEKRKQELKRIGAGYKKDSETGKMIIDEEESSQNKSTKNGNDESTNAFLEAVHGADGFRRDARGNVKANKKRKLDQDVVDRLEQDEEQQLDIQDAVHGLQITDDQKTGSTHKKKKTKRVKEKLGSEFKAKKAGGDKVTRNKDGQEVSPFAYLPLQSLNSKKKKLKVTKTLNITGKVKGSAS</sequence>
<feature type="compositionally biased region" description="Basic and acidic residues" evidence="2">
    <location>
        <begin position="1163"/>
        <end position="1189"/>
    </location>
</feature>
<accession>A0A5B0N1N0</accession>
<dbReference type="OrthoDB" id="2504933at2759"/>
<organism evidence="4 6">
    <name type="scientific">Puccinia graminis f. sp. tritici</name>
    <dbReference type="NCBI Taxonomy" id="56615"/>
    <lineage>
        <taxon>Eukaryota</taxon>
        <taxon>Fungi</taxon>
        <taxon>Dikarya</taxon>
        <taxon>Basidiomycota</taxon>
        <taxon>Pucciniomycotina</taxon>
        <taxon>Pucciniomycetes</taxon>
        <taxon>Pucciniales</taxon>
        <taxon>Pucciniaceae</taxon>
        <taxon>Puccinia</taxon>
    </lineage>
</organism>
<dbReference type="InterPro" id="IPR011989">
    <property type="entry name" value="ARM-like"/>
</dbReference>
<feature type="compositionally biased region" description="Basic residues" evidence="2">
    <location>
        <begin position="1277"/>
        <end position="1288"/>
    </location>
</feature>
<dbReference type="GO" id="GO:0005634">
    <property type="term" value="C:nucleus"/>
    <property type="evidence" value="ECO:0007669"/>
    <property type="project" value="UniProtKB-SubCell"/>
</dbReference>
<dbReference type="EMBL" id="VSWC01000119">
    <property type="protein sequence ID" value="KAA1082426.1"/>
    <property type="molecule type" value="Genomic_DNA"/>
</dbReference>
<comment type="caution">
    <text evidence="4">The sequence shown here is derived from an EMBL/GenBank/DDBJ whole genome shotgun (WGS) entry which is preliminary data.</text>
</comment>
<dbReference type="PANTHER" id="PTHR48287:SF1">
    <property type="entry name" value="ARM REPEAT SUPERFAMILY PROTEIN"/>
    <property type="match status" value="1"/>
</dbReference>
<feature type="compositionally biased region" description="Acidic residues" evidence="2">
    <location>
        <begin position="1060"/>
        <end position="1074"/>
    </location>
</feature>
<evidence type="ECO:0000313" key="6">
    <source>
        <dbReference type="Proteomes" id="UP000324748"/>
    </source>
</evidence>
<gene>
    <name evidence="4" type="ORF">PGT21_002829</name>
    <name evidence="5" type="ORF">PGTUg99_031087</name>
</gene>
<dbReference type="EMBL" id="VDEP01000071">
    <property type="protein sequence ID" value="KAA1133682.1"/>
    <property type="molecule type" value="Genomic_DNA"/>
</dbReference>
<dbReference type="Proteomes" id="UP000325313">
    <property type="component" value="Unassembled WGS sequence"/>
</dbReference>
<evidence type="ECO:0000256" key="1">
    <source>
        <dbReference type="ARBA" id="ARBA00007690"/>
    </source>
</evidence>
<evidence type="ECO:0000259" key="3">
    <source>
        <dbReference type="Pfam" id="PF08161"/>
    </source>
</evidence>
<dbReference type="InterPro" id="IPR012978">
    <property type="entry name" value="HEAT_RRP12"/>
</dbReference>
<dbReference type="SUPFAM" id="SSF48371">
    <property type="entry name" value="ARM repeat"/>
    <property type="match status" value="1"/>
</dbReference>
<reference evidence="6 7" key="1">
    <citation type="submission" date="2019-05" db="EMBL/GenBank/DDBJ databases">
        <title>Emergence of the Ug99 lineage of the wheat stem rust pathogen through somatic hybridization.</title>
        <authorList>
            <person name="Li F."/>
            <person name="Upadhyaya N.M."/>
            <person name="Sperschneider J."/>
            <person name="Matny O."/>
            <person name="Nguyen-Phuc H."/>
            <person name="Mago R."/>
            <person name="Raley C."/>
            <person name="Miller M.E."/>
            <person name="Silverstein K.A.T."/>
            <person name="Henningsen E."/>
            <person name="Hirsch C.D."/>
            <person name="Visser B."/>
            <person name="Pretorius Z.A."/>
            <person name="Steffenson B.J."/>
            <person name="Schwessinger B."/>
            <person name="Dodds P.N."/>
            <person name="Figueroa M."/>
        </authorList>
    </citation>
    <scope>NUCLEOTIDE SEQUENCE [LARGE SCALE GENOMIC DNA]</scope>
    <source>
        <strain evidence="4">21-0</strain>
        <strain evidence="5 7">Ug99</strain>
    </source>
</reference>
<feature type="domain" description="RRP12 HEAT" evidence="3">
    <location>
        <begin position="328"/>
        <end position="645"/>
    </location>
</feature>
<evidence type="ECO:0000313" key="4">
    <source>
        <dbReference type="EMBL" id="KAA1082426.1"/>
    </source>
</evidence>
<dbReference type="InterPro" id="IPR016024">
    <property type="entry name" value="ARM-type_fold"/>
</dbReference>
<protein>
    <recommendedName>
        <fullName evidence="3">RRP12 HEAT domain-containing protein</fullName>
    </recommendedName>
</protein>
<feature type="region of interest" description="Disordered" evidence="2">
    <location>
        <begin position="1092"/>
        <end position="1146"/>
    </location>
</feature>
<dbReference type="InterPro" id="IPR052087">
    <property type="entry name" value="RRP12"/>
</dbReference>
<feature type="region of interest" description="Disordered" evidence="2">
    <location>
        <begin position="1162"/>
        <end position="1248"/>
    </location>
</feature>
<feature type="region of interest" description="Disordered" evidence="2">
    <location>
        <begin position="1269"/>
        <end position="1289"/>
    </location>
</feature>
<dbReference type="PANTHER" id="PTHR48287">
    <property type="entry name" value="ARM REPEAT SUPERFAMILY PROTEIN"/>
    <property type="match status" value="1"/>
</dbReference>
<evidence type="ECO:0000313" key="7">
    <source>
        <dbReference type="Proteomes" id="UP000325313"/>
    </source>
</evidence>